<evidence type="ECO:0000313" key="3">
    <source>
        <dbReference type="Proteomes" id="UP000625682"/>
    </source>
</evidence>
<feature type="region of interest" description="Disordered" evidence="1">
    <location>
        <begin position="105"/>
        <end position="125"/>
    </location>
</feature>
<gene>
    <name evidence="2" type="ORF">GCM10012282_79740</name>
</gene>
<accession>A0A917PCW9</accession>
<protein>
    <submittedName>
        <fullName evidence="2">Uncharacterized protein</fullName>
    </submittedName>
</protein>
<sequence>MVTDHRRPPYPDRTAERPAPGGLGGRASRRSLLPPALAIPLPNPLPGLAWALTAFAQPTTAFRGPSALSQPSSLLHSLTKPWEIGGGGVSVVEAIIGFRERLVPSAAGRGRRPAGGRSRRTGGRG</sequence>
<reference evidence="2" key="1">
    <citation type="journal article" date="2014" name="Int. J. Syst. Evol. Microbiol.">
        <title>Complete genome sequence of Corynebacterium casei LMG S-19264T (=DSM 44701T), isolated from a smear-ripened cheese.</title>
        <authorList>
            <consortium name="US DOE Joint Genome Institute (JGI-PGF)"/>
            <person name="Walter F."/>
            <person name="Albersmeier A."/>
            <person name="Kalinowski J."/>
            <person name="Ruckert C."/>
        </authorList>
    </citation>
    <scope>NUCLEOTIDE SEQUENCE</scope>
    <source>
        <strain evidence="2">CGMCC 4.7272</strain>
    </source>
</reference>
<name>A0A917PCW9_9ACTN</name>
<evidence type="ECO:0000256" key="1">
    <source>
        <dbReference type="SAM" id="MobiDB-lite"/>
    </source>
</evidence>
<feature type="compositionally biased region" description="Basic and acidic residues" evidence="1">
    <location>
        <begin position="1"/>
        <end position="16"/>
    </location>
</feature>
<feature type="region of interest" description="Disordered" evidence="1">
    <location>
        <begin position="1"/>
        <end position="29"/>
    </location>
</feature>
<proteinExistence type="predicted"/>
<comment type="caution">
    <text evidence="2">The sequence shown here is derived from an EMBL/GenBank/DDBJ whole genome shotgun (WGS) entry which is preliminary data.</text>
</comment>
<keyword evidence="3" id="KW-1185">Reference proteome</keyword>
<feature type="compositionally biased region" description="Basic residues" evidence="1">
    <location>
        <begin position="109"/>
        <end position="125"/>
    </location>
</feature>
<dbReference type="EMBL" id="BMMU01000064">
    <property type="protein sequence ID" value="GGJ70950.1"/>
    <property type="molecule type" value="Genomic_DNA"/>
</dbReference>
<evidence type="ECO:0000313" key="2">
    <source>
        <dbReference type="EMBL" id="GGJ70950.1"/>
    </source>
</evidence>
<dbReference type="AlphaFoldDB" id="A0A917PCW9"/>
<organism evidence="2 3">
    <name type="scientific">Streptomyces lacrimifluminis</name>
    <dbReference type="NCBI Taxonomy" id="1500077"/>
    <lineage>
        <taxon>Bacteria</taxon>
        <taxon>Bacillati</taxon>
        <taxon>Actinomycetota</taxon>
        <taxon>Actinomycetes</taxon>
        <taxon>Kitasatosporales</taxon>
        <taxon>Streptomycetaceae</taxon>
        <taxon>Streptomyces</taxon>
    </lineage>
</organism>
<dbReference type="Proteomes" id="UP000625682">
    <property type="component" value="Unassembled WGS sequence"/>
</dbReference>
<reference evidence="2" key="2">
    <citation type="submission" date="2020-09" db="EMBL/GenBank/DDBJ databases">
        <authorList>
            <person name="Sun Q."/>
            <person name="Zhou Y."/>
        </authorList>
    </citation>
    <scope>NUCLEOTIDE SEQUENCE</scope>
    <source>
        <strain evidence="2">CGMCC 4.7272</strain>
    </source>
</reference>